<dbReference type="PANTHER" id="PTHR14084">
    <property type="entry name" value="KYNURENINASE"/>
    <property type="match status" value="1"/>
</dbReference>
<evidence type="ECO:0000256" key="3">
    <source>
        <dbReference type="ARBA" id="ARBA00022898"/>
    </source>
</evidence>
<comment type="function">
    <text evidence="4">Catalyzes the cleavage of L-kynurenine (L-Kyn) and L-3-hydroxykynurenine (L-3OHKyn) into anthranilic acid (AA) and 3-hydroxyanthranilic acid (3-OHAA), respectively.</text>
</comment>
<dbReference type="EC" id="3.7.1.3" evidence="4"/>
<evidence type="ECO:0000259" key="6">
    <source>
        <dbReference type="Pfam" id="PF00266"/>
    </source>
</evidence>
<dbReference type="EMBL" id="JAFBBU010000001">
    <property type="protein sequence ID" value="MBM7473029.1"/>
    <property type="molecule type" value="Genomic_DNA"/>
</dbReference>
<comment type="catalytic activity">
    <reaction evidence="4">
        <text>3-hydroxy-L-kynurenine + H2O = 3-hydroxyanthranilate + L-alanine + H(+)</text>
        <dbReference type="Rhea" id="RHEA:25143"/>
        <dbReference type="ChEBI" id="CHEBI:15377"/>
        <dbReference type="ChEBI" id="CHEBI:15378"/>
        <dbReference type="ChEBI" id="CHEBI:36559"/>
        <dbReference type="ChEBI" id="CHEBI:57972"/>
        <dbReference type="ChEBI" id="CHEBI:58125"/>
        <dbReference type="EC" id="3.7.1.3"/>
    </reaction>
</comment>
<comment type="catalytic activity">
    <reaction evidence="4">
        <text>L-kynurenine + H2O = anthranilate + L-alanine + H(+)</text>
        <dbReference type="Rhea" id="RHEA:16813"/>
        <dbReference type="ChEBI" id="CHEBI:15377"/>
        <dbReference type="ChEBI" id="CHEBI:15378"/>
        <dbReference type="ChEBI" id="CHEBI:16567"/>
        <dbReference type="ChEBI" id="CHEBI:57959"/>
        <dbReference type="ChEBI" id="CHEBI:57972"/>
        <dbReference type="EC" id="3.7.1.3"/>
    </reaction>
</comment>
<organism evidence="7 8">
    <name type="scientific">Subtercola frigoramans</name>
    <dbReference type="NCBI Taxonomy" id="120298"/>
    <lineage>
        <taxon>Bacteria</taxon>
        <taxon>Bacillati</taxon>
        <taxon>Actinomycetota</taxon>
        <taxon>Actinomycetes</taxon>
        <taxon>Micrococcales</taxon>
        <taxon>Microbacteriaceae</taxon>
        <taxon>Subtercola</taxon>
    </lineage>
</organism>
<proteinExistence type="inferred from homology"/>
<protein>
    <recommendedName>
        <fullName evidence="4">Kynureninase</fullName>
        <ecNumber evidence="4">3.7.1.3</ecNumber>
    </recommendedName>
</protein>
<reference evidence="7 8" key="1">
    <citation type="submission" date="2021-01" db="EMBL/GenBank/DDBJ databases">
        <title>Sequencing the genomes of 1000 actinobacteria strains.</title>
        <authorList>
            <person name="Klenk H.-P."/>
        </authorList>
    </citation>
    <scope>NUCLEOTIDE SEQUENCE [LARGE SCALE GENOMIC DNA]</scope>
    <source>
        <strain evidence="7 8">DSM 13057</strain>
    </source>
</reference>
<name>A0ABS2L7R6_9MICO</name>
<comment type="similarity">
    <text evidence="4">Belongs to the kynureninase family.</text>
</comment>
<comment type="pathway">
    <text evidence="4">Cofactor biosynthesis; NAD(+) biosynthesis; quinolinate from L-kynurenine: step 2/3.</text>
</comment>
<keyword evidence="8" id="KW-1185">Reference proteome</keyword>
<keyword evidence="1 4" id="KW-0662">Pyridine nucleotide biosynthesis</keyword>
<evidence type="ECO:0000256" key="4">
    <source>
        <dbReference type="PIRNR" id="PIRNR038800"/>
    </source>
</evidence>
<dbReference type="RefSeq" id="WP_205110184.1">
    <property type="nucleotide sequence ID" value="NZ_BAAAHT010000003.1"/>
</dbReference>
<evidence type="ECO:0000313" key="7">
    <source>
        <dbReference type="EMBL" id="MBM7473029.1"/>
    </source>
</evidence>
<dbReference type="InterPro" id="IPR000192">
    <property type="entry name" value="Aminotrans_V_dom"/>
</dbReference>
<accession>A0ABS2L7R6</accession>
<feature type="region of interest" description="Disordered" evidence="5">
    <location>
        <begin position="1"/>
        <end position="20"/>
    </location>
</feature>
<dbReference type="Pfam" id="PF00266">
    <property type="entry name" value="Aminotran_5"/>
    <property type="match status" value="1"/>
</dbReference>
<dbReference type="InterPro" id="IPR015421">
    <property type="entry name" value="PyrdxlP-dep_Trfase_major"/>
</dbReference>
<comment type="caution">
    <text evidence="7">The sequence shown here is derived from an EMBL/GenBank/DDBJ whole genome shotgun (WGS) entry which is preliminary data.</text>
</comment>
<feature type="domain" description="Aminotransferase class V" evidence="6">
    <location>
        <begin position="100"/>
        <end position="338"/>
    </location>
</feature>
<dbReference type="InterPro" id="IPR010111">
    <property type="entry name" value="Kynureninase"/>
</dbReference>
<comment type="pathway">
    <text evidence="4">Amino-acid degradation; L-kynurenine degradation; L-alanine and anthranilate from L-kynurenine: step 1/1.</text>
</comment>
<dbReference type="PANTHER" id="PTHR14084:SF0">
    <property type="entry name" value="KYNURENINASE"/>
    <property type="match status" value="1"/>
</dbReference>
<dbReference type="Gene3D" id="3.40.640.10">
    <property type="entry name" value="Type I PLP-dependent aspartate aminotransferase-like (Major domain)"/>
    <property type="match status" value="1"/>
</dbReference>
<dbReference type="GO" id="GO:0030429">
    <property type="term" value="F:kynureninase activity"/>
    <property type="evidence" value="ECO:0007669"/>
    <property type="project" value="UniProtKB-EC"/>
</dbReference>
<evidence type="ECO:0000256" key="1">
    <source>
        <dbReference type="ARBA" id="ARBA00022642"/>
    </source>
</evidence>
<dbReference type="InterPro" id="IPR015424">
    <property type="entry name" value="PyrdxlP-dep_Trfase"/>
</dbReference>
<comment type="cofactor">
    <cofactor evidence="4">
        <name>pyridoxal 5'-phosphate</name>
        <dbReference type="ChEBI" id="CHEBI:597326"/>
    </cofactor>
</comment>
<gene>
    <name evidence="7" type="ORF">JOE66_002663</name>
</gene>
<dbReference type="PIRSF" id="PIRSF038800">
    <property type="entry name" value="KYNU"/>
    <property type="match status" value="1"/>
</dbReference>
<evidence type="ECO:0000313" key="8">
    <source>
        <dbReference type="Proteomes" id="UP000776164"/>
    </source>
</evidence>
<dbReference type="Gene3D" id="3.90.1150.10">
    <property type="entry name" value="Aspartate Aminotransferase, domain 1"/>
    <property type="match status" value="1"/>
</dbReference>
<dbReference type="InterPro" id="IPR015422">
    <property type="entry name" value="PyrdxlP-dep_Trfase_small"/>
</dbReference>
<evidence type="ECO:0000256" key="5">
    <source>
        <dbReference type="SAM" id="MobiDB-lite"/>
    </source>
</evidence>
<keyword evidence="2 4" id="KW-0378">Hydrolase</keyword>
<dbReference type="Proteomes" id="UP000776164">
    <property type="component" value="Unassembled WGS sequence"/>
</dbReference>
<comment type="subunit">
    <text evidence="4">Homodimer.</text>
</comment>
<evidence type="ECO:0000256" key="2">
    <source>
        <dbReference type="ARBA" id="ARBA00022801"/>
    </source>
</evidence>
<keyword evidence="3 4" id="KW-0663">Pyridoxal phosphate</keyword>
<feature type="compositionally biased region" description="Low complexity" evidence="5">
    <location>
        <begin position="1"/>
        <end position="14"/>
    </location>
</feature>
<dbReference type="SUPFAM" id="SSF53383">
    <property type="entry name" value="PLP-dependent transferases"/>
    <property type="match status" value="1"/>
</dbReference>
<sequence>MTSPTLSGSPASAGAGTGDAELRDSLDPLATFPSRFVPSAEVVAYLDGNSLGRPLKVTKDRFGSFIEQQWGSRLIRSWDEEWFELPLTLGDRLGALTLGAAAGQTVVADSTTVMLYKLIRAAVDARPDRTEIVLDDDNFPTDRFIIEGIARERGLTVRYITVDKRYGVTTDQVSETVSDATALLVVSHVAYRSGYLADMQEITAAAHSAGALVLWDLCHSAGVIPTELDAWGVDLAVGCTYKYLNGGPGSPAFGYVASRLQTEIEQPIWGWMGAADVFGMRVEYQPAPGMRRFISGTPPVVGMLAMQDMLDLIDEAGMDAIRAKSIELTEAVLSFFDEKLAPLGVELASPRDSAFRGSHVTIRHESFKAVNEVLWENGVIPDFRNPDGLRIGLSPLSTTFSELRVGLEAIVEAMTHG</sequence>